<comment type="subunit">
    <text evidence="7">Forms oligomers.</text>
</comment>
<dbReference type="EMBL" id="MHLI01000016">
    <property type="protein sequence ID" value="OGZ05036.1"/>
    <property type="molecule type" value="Genomic_DNA"/>
</dbReference>
<dbReference type="GO" id="GO:0000976">
    <property type="term" value="F:transcription cis-regulatory region binding"/>
    <property type="evidence" value="ECO:0007669"/>
    <property type="project" value="TreeGrafter"/>
</dbReference>
<keyword evidence="2 7" id="KW-0963">Cytoplasm</keyword>
<gene>
    <name evidence="7" type="primary">mraZ</name>
    <name evidence="9" type="ORF">A2845_01960</name>
</gene>
<dbReference type="PROSITE" id="PS51740">
    <property type="entry name" value="SPOVT_ABRB"/>
    <property type="match status" value="2"/>
</dbReference>
<dbReference type="NCBIfam" id="TIGR00242">
    <property type="entry name" value="division/cell wall cluster transcriptional repressor MraZ"/>
    <property type="match status" value="1"/>
</dbReference>
<comment type="caution">
    <text evidence="9">The sequence shown here is derived from an EMBL/GenBank/DDBJ whole genome shotgun (WGS) entry which is preliminary data.</text>
</comment>
<dbReference type="PANTHER" id="PTHR34701">
    <property type="entry name" value="TRANSCRIPTIONAL REGULATOR MRAZ"/>
    <property type="match status" value="1"/>
</dbReference>
<sequence>MFIGEYIHSVDDKKRLSVPAKFRKDLGKKAIITLGLNKCLSIYPPKEWKVFAEKLSRLSMGKSEDRGFSRTMLSGAFEVEIDAIGRIVIPDALKLYASLKEKVVLTGAYDRVEVWDEDAWKSYKAQMVADADRMAEELGARGVF</sequence>
<proteinExistence type="inferred from homology"/>
<dbReference type="GO" id="GO:0005737">
    <property type="term" value="C:cytoplasm"/>
    <property type="evidence" value="ECO:0007669"/>
    <property type="project" value="UniProtKB-UniRule"/>
</dbReference>
<dbReference type="InterPro" id="IPR035644">
    <property type="entry name" value="MraZ_C"/>
</dbReference>
<comment type="subcellular location">
    <subcellularLocation>
        <location evidence="7">Cytoplasm</location>
        <location evidence="7">Nucleoid</location>
    </subcellularLocation>
</comment>
<dbReference type="GO" id="GO:2000143">
    <property type="term" value="P:negative regulation of DNA-templated transcription initiation"/>
    <property type="evidence" value="ECO:0007669"/>
    <property type="project" value="TreeGrafter"/>
</dbReference>
<feature type="domain" description="SpoVT-AbrB" evidence="8">
    <location>
        <begin position="5"/>
        <end position="47"/>
    </location>
</feature>
<dbReference type="AlphaFoldDB" id="A0A1G2CUL2"/>
<dbReference type="CDD" id="cd16320">
    <property type="entry name" value="MraZ_N"/>
    <property type="match status" value="1"/>
</dbReference>
<evidence type="ECO:0000256" key="1">
    <source>
        <dbReference type="ARBA" id="ARBA00013860"/>
    </source>
</evidence>
<dbReference type="HAMAP" id="MF_01008">
    <property type="entry name" value="MraZ"/>
    <property type="match status" value="1"/>
</dbReference>
<keyword evidence="4 7" id="KW-0805">Transcription regulation</keyword>
<feature type="domain" description="SpoVT-AbrB" evidence="8">
    <location>
        <begin position="76"/>
        <end position="119"/>
    </location>
</feature>
<evidence type="ECO:0000256" key="7">
    <source>
        <dbReference type="HAMAP-Rule" id="MF_01008"/>
    </source>
</evidence>
<dbReference type="Pfam" id="PF02381">
    <property type="entry name" value="MraZ"/>
    <property type="match status" value="2"/>
</dbReference>
<evidence type="ECO:0000256" key="3">
    <source>
        <dbReference type="ARBA" id="ARBA00022737"/>
    </source>
</evidence>
<evidence type="ECO:0000256" key="5">
    <source>
        <dbReference type="ARBA" id="ARBA00023125"/>
    </source>
</evidence>
<dbReference type="GO" id="GO:0003700">
    <property type="term" value="F:DNA-binding transcription factor activity"/>
    <property type="evidence" value="ECO:0007669"/>
    <property type="project" value="UniProtKB-UniRule"/>
</dbReference>
<evidence type="ECO:0000259" key="8">
    <source>
        <dbReference type="PROSITE" id="PS51740"/>
    </source>
</evidence>
<evidence type="ECO:0000256" key="4">
    <source>
        <dbReference type="ARBA" id="ARBA00023015"/>
    </source>
</evidence>
<accession>A0A1G2CUL2</accession>
<dbReference type="PANTHER" id="PTHR34701:SF1">
    <property type="entry name" value="TRANSCRIPTIONAL REGULATOR MRAZ"/>
    <property type="match status" value="1"/>
</dbReference>
<reference evidence="9 10" key="1">
    <citation type="journal article" date="2016" name="Nat. Commun.">
        <title>Thousands of microbial genomes shed light on interconnected biogeochemical processes in an aquifer system.</title>
        <authorList>
            <person name="Anantharaman K."/>
            <person name="Brown C.T."/>
            <person name="Hug L.A."/>
            <person name="Sharon I."/>
            <person name="Castelle C.J."/>
            <person name="Probst A.J."/>
            <person name="Thomas B.C."/>
            <person name="Singh A."/>
            <person name="Wilkins M.J."/>
            <person name="Karaoz U."/>
            <person name="Brodie E.L."/>
            <person name="Williams K.H."/>
            <person name="Hubbard S.S."/>
            <person name="Banfield J.F."/>
        </authorList>
    </citation>
    <scope>NUCLEOTIDE SEQUENCE [LARGE SCALE GENOMIC DNA]</scope>
</reference>
<evidence type="ECO:0000256" key="2">
    <source>
        <dbReference type="ARBA" id="ARBA00022490"/>
    </source>
</evidence>
<keyword evidence="3" id="KW-0677">Repeat</keyword>
<dbReference type="InterPro" id="IPR007159">
    <property type="entry name" value="SpoVT-AbrB_dom"/>
</dbReference>
<dbReference type="GO" id="GO:0009295">
    <property type="term" value="C:nucleoid"/>
    <property type="evidence" value="ECO:0007669"/>
    <property type="project" value="UniProtKB-SubCell"/>
</dbReference>
<evidence type="ECO:0000256" key="6">
    <source>
        <dbReference type="ARBA" id="ARBA00023163"/>
    </source>
</evidence>
<dbReference type="CDD" id="cd16321">
    <property type="entry name" value="MraZ_C"/>
    <property type="match status" value="1"/>
</dbReference>
<dbReference type="InterPro" id="IPR038619">
    <property type="entry name" value="MraZ_sf"/>
</dbReference>
<dbReference type="InterPro" id="IPR037914">
    <property type="entry name" value="SpoVT-AbrB_sf"/>
</dbReference>
<organism evidence="9 10">
    <name type="scientific">Candidatus Lloydbacteria bacterium RIFCSPHIGHO2_01_FULL_49_22</name>
    <dbReference type="NCBI Taxonomy" id="1798658"/>
    <lineage>
        <taxon>Bacteria</taxon>
        <taxon>Candidatus Lloydiibacteriota</taxon>
    </lineage>
</organism>
<keyword evidence="5 7" id="KW-0238">DNA-binding</keyword>
<keyword evidence="6 7" id="KW-0804">Transcription</keyword>
<dbReference type="Gene3D" id="3.40.1550.20">
    <property type="entry name" value="Transcriptional regulator MraZ domain"/>
    <property type="match status" value="1"/>
</dbReference>
<comment type="similarity">
    <text evidence="7">Belongs to the MraZ family.</text>
</comment>
<dbReference type="Proteomes" id="UP000177122">
    <property type="component" value="Unassembled WGS sequence"/>
</dbReference>
<dbReference type="InterPro" id="IPR035642">
    <property type="entry name" value="MraZ_N"/>
</dbReference>
<dbReference type="InterPro" id="IPR020603">
    <property type="entry name" value="MraZ_dom"/>
</dbReference>
<evidence type="ECO:0000313" key="9">
    <source>
        <dbReference type="EMBL" id="OGZ05036.1"/>
    </source>
</evidence>
<protein>
    <recommendedName>
        <fullName evidence="1 7">Transcriptional regulator MraZ</fullName>
    </recommendedName>
</protein>
<dbReference type="InterPro" id="IPR003444">
    <property type="entry name" value="MraZ"/>
</dbReference>
<evidence type="ECO:0000313" key="10">
    <source>
        <dbReference type="Proteomes" id="UP000177122"/>
    </source>
</evidence>
<dbReference type="SUPFAM" id="SSF89447">
    <property type="entry name" value="AbrB/MazE/MraZ-like"/>
    <property type="match status" value="1"/>
</dbReference>
<name>A0A1G2CUL2_9BACT</name>